<dbReference type="PANTHER" id="PTHR31797">
    <property type="entry name" value="EXTRACELLULAR MATRIX PROTEIN A-RELATED"/>
    <property type="match status" value="1"/>
</dbReference>
<accession>A0A6B2L8H3</accession>
<feature type="transmembrane region" description="Helical" evidence="1">
    <location>
        <begin position="282"/>
        <end position="310"/>
    </location>
</feature>
<dbReference type="Pfam" id="PF00526">
    <property type="entry name" value="Dicty_CTDC"/>
    <property type="match status" value="3"/>
</dbReference>
<sequence length="342" mass="35470">MVSGNHPENLFTPTSWEQLSSFVASIAATACTVSENPCTKSCCGICSCGSCITPVNCAAPDICTTVAIDPLSQCCASAPVVCSSKACNDNTCDKTQGCTYTPVQCPQLNNCSDYSCDTAQDVCVGTPNGKCVPPPECTVDAKCDDNRPCTVDKCVDTKCVHTPVACTTNKCVTATCNTKTGKCDQVFTNCDDRDPCTSDSCDDTKGCVNTPITCPPRQDKCEVAICDKLLGCTFERKNCSHYTTSNCTIWTCDAGTCKNVSVCLPPPADSGSEVVQAVAISLGAAALVGIIIAIVAVLGACAGGGAYAYAQAGEHSAATQVANNPLYQGTEVNTQNPLFKAH</sequence>
<proteinExistence type="predicted"/>
<dbReference type="AlphaFoldDB" id="A0A6B2L8H3"/>
<keyword evidence="1" id="KW-1133">Transmembrane helix</keyword>
<dbReference type="InterPro" id="IPR001673">
    <property type="entry name" value="S_mold_repeat"/>
</dbReference>
<organism evidence="2">
    <name type="scientific">Arcella intermedia</name>
    <dbReference type="NCBI Taxonomy" id="1963864"/>
    <lineage>
        <taxon>Eukaryota</taxon>
        <taxon>Amoebozoa</taxon>
        <taxon>Tubulinea</taxon>
        <taxon>Elardia</taxon>
        <taxon>Arcellinida</taxon>
        <taxon>Sphaerothecina</taxon>
        <taxon>Arcellidae</taxon>
        <taxon>Arcella</taxon>
    </lineage>
</organism>
<dbReference type="PANTHER" id="PTHR31797:SF6">
    <property type="entry name" value="CHITIN-BINDING TYPE-2 DOMAIN-CONTAINING PROTEIN"/>
    <property type="match status" value="1"/>
</dbReference>
<dbReference type="InterPro" id="IPR052846">
    <property type="entry name" value="ECM-enzyme_regulator"/>
</dbReference>
<evidence type="ECO:0000256" key="1">
    <source>
        <dbReference type="SAM" id="Phobius"/>
    </source>
</evidence>
<keyword evidence="1" id="KW-0472">Membrane</keyword>
<evidence type="ECO:0000313" key="2">
    <source>
        <dbReference type="EMBL" id="NDV33266.1"/>
    </source>
</evidence>
<keyword evidence="1" id="KW-0812">Transmembrane</keyword>
<dbReference type="EMBL" id="GIBP01004297">
    <property type="protein sequence ID" value="NDV33266.1"/>
    <property type="molecule type" value="Transcribed_RNA"/>
</dbReference>
<reference evidence="2" key="1">
    <citation type="journal article" date="2020" name="J. Eukaryot. Microbiol.">
        <title>De novo Sequencing, Assembly and Annotation of the Transcriptome for the Free-Living Testate Amoeba Arcella intermedia.</title>
        <authorList>
            <person name="Ribeiro G.M."/>
            <person name="Porfirio-Sousa A.L."/>
            <person name="Maurer-Alcala X.X."/>
            <person name="Katz L.A."/>
            <person name="Lahr D.J.G."/>
        </authorList>
    </citation>
    <scope>NUCLEOTIDE SEQUENCE</scope>
</reference>
<name>A0A6B2L8H3_9EUKA</name>
<evidence type="ECO:0008006" key="3">
    <source>
        <dbReference type="Google" id="ProtNLM"/>
    </source>
</evidence>
<protein>
    <recommendedName>
        <fullName evidence="3">Disintegrin domain-containing protein</fullName>
    </recommendedName>
</protein>